<dbReference type="InParanoid" id="A0A5J5FAJ2"/>
<dbReference type="InterPro" id="IPR035979">
    <property type="entry name" value="RBD_domain_sf"/>
</dbReference>
<feature type="compositionally biased region" description="Pro residues" evidence="3">
    <location>
        <begin position="328"/>
        <end position="349"/>
    </location>
</feature>
<dbReference type="Pfam" id="PF00076">
    <property type="entry name" value="RRM_1"/>
    <property type="match status" value="2"/>
</dbReference>
<dbReference type="Proteomes" id="UP000326924">
    <property type="component" value="Unassembled WGS sequence"/>
</dbReference>
<protein>
    <recommendedName>
        <fullName evidence="4">RRM domain-containing protein</fullName>
    </recommendedName>
</protein>
<dbReference type="PROSITE" id="PS50102">
    <property type="entry name" value="RRM"/>
    <property type="match status" value="1"/>
</dbReference>
<evidence type="ECO:0000256" key="1">
    <source>
        <dbReference type="ARBA" id="ARBA00022884"/>
    </source>
</evidence>
<dbReference type="GO" id="GO:0005634">
    <property type="term" value="C:nucleus"/>
    <property type="evidence" value="ECO:0007669"/>
    <property type="project" value="TreeGrafter"/>
</dbReference>
<dbReference type="SUPFAM" id="SSF54928">
    <property type="entry name" value="RNA-binding domain, RBD"/>
    <property type="match status" value="1"/>
</dbReference>
<dbReference type="GO" id="GO:0003729">
    <property type="term" value="F:mRNA binding"/>
    <property type="evidence" value="ECO:0007669"/>
    <property type="project" value="TreeGrafter"/>
</dbReference>
<dbReference type="PANTHER" id="PTHR23003">
    <property type="entry name" value="RNA RECOGNITION MOTIF RRM DOMAIN CONTAINING PROTEIN"/>
    <property type="match status" value="1"/>
</dbReference>
<feature type="compositionally biased region" description="Gly residues" evidence="3">
    <location>
        <begin position="182"/>
        <end position="202"/>
    </location>
</feature>
<keyword evidence="1 2" id="KW-0694">RNA-binding</keyword>
<evidence type="ECO:0000256" key="2">
    <source>
        <dbReference type="PROSITE-ProRule" id="PRU00176"/>
    </source>
</evidence>
<feature type="compositionally biased region" description="Basic and acidic residues" evidence="3">
    <location>
        <begin position="292"/>
        <end position="308"/>
    </location>
</feature>
<feature type="compositionally biased region" description="Basic and acidic residues" evidence="3">
    <location>
        <begin position="351"/>
        <end position="360"/>
    </location>
</feature>
<feature type="region of interest" description="Disordered" evidence="3">
    <location>
        <begin position="178"/>
        <end position="360"/>
    </location>
</feature>
<feature type="compositionally biased region" description="Pro residues" evidence="3">
    <location>
        <begin position="88"/>
        <end position="99"/>
    </location>
</feature>
<dbReference type="GO" id="GO:0005737">
    <property type="term" value="C:cytoplasm"/>
    <property type="evidence" value="ECO:0007669"/>
    <property type="project" value="TreeGrafter"/>
</dbReference>
<dbReference type="SMART" id="SM00360">
    <property type="entry name" value="RRM"/>
    <property type="match status" value="2"/>
</dbReference>
<keyword evidence="6" id="KW-1185">Reference proteome</keyword>
<dbReference type="Gene3D" id="3.30.70.330">
    <property type="match status" value="2"/>
</dbReference>
<evidence type="ECO:0000313" key="6">
    <source>
        <dbReference type="Proteomes" id="UP000326924"/>
    </source>
</evidence>
<gene>
    <name evidence="5" type="ORF">FN846DRAFT_897010</name>
</gene>
<dbReference type="AlphaFoldDB" id="A0A5J5FAJ2"/>
<feature type="compositionally biased region" description="Basic and acidic residues" evidence="3">
    <location>
        <begin position="234"/>
        <end position="255"/>
    </location>
</feature>
<feature type="compositionally biased region" description="Pro residues" evidence="3">
    <location>
        <begin position="273"/>
        <end position="286"/>
    </location>
</feature>
<evidence type="ECO:0000259" key="4">
    <source>
        <dbReference type="PROSITE" id="PS50102"/>
    </source>
</evidence>
<proteinExistence type="predicted"/>
<dbReference type="EMBL" id="VXIS01000007">
    <property type="protein sequence ID" value="KAA8914301.1"/>
    <property type="molecule type" value="Genomic_DNA"/>
</dbReference>
<organism evidence="5 6">
    <name type="scientific">Sphaerosporella brunnea</name>
    <dbReference type="NCBI Taxonomy" id="1250544"/>
    <lineage>
        <taxon>Eukaryota</taxon>
        <taxon>Fungi</taxon>
        <taxon>Dikarya</taxon>
        <taxon>Ascomycota</taxon>
        <taxon>Pezizomycotina</taxon>
        <taxon>Pezizomycetes</taxon>
        <taxon>Pezizales</taxon>
        <taxon>Pyronemataceae</taxon>
        <taxon>Sphaerosporella</taxon>
    </lineage>
</organism>
<evidence type="ECO:0000256" key="3">
    <source>
        <dbReference type="SAM" id="MobiDB-lite"/>
    </source>
</evidence>
<dbReference type="InterPro" id="IPR000504">
    <property type="entry name" value="RRM_dom"/>
</dbReference>
<feature type="domain" description="RRM" evidence="4">
    <location>
        <begin position="7"/>
        <end position="79"/>
    </location>
</feature>
<comment type="caution">
    <text evidence="5">The sequence shown here is derived from an EMBL/GenBank/DDBJ whole genome shotgun (WGS) entry which is preliminary data.</text>
</comment>
<dbReference type="InterPro" id="IPR050374">
    <property type="entry name" value="RRT5_SRSF_SR"/>
</dbReference>
<evidence type="ECO:0000313" key="5">
    <source>
        <dbReference type="EMBL" id="KAA8914301.1"/>
    </source>
</evidence>
<dbReference type="OrthoDB" id="1099063at2759"/>
<dbReference type="PANTHER" id="PTHR23003:SF51">
    <property type="entry name" value="SERINE-ARGININE PROTEIN 55"/>
    <property type="match status" value="1"/>
</dbReference>
<reference evidence="5 6" key="1">
    <citation type="submission" date="2019-09" db="EMBL/GenBank/DDBJ databases">
        <title>Draft genome of the ectomycorrhizal ascomycete Sphaerosporella brunnea.</title>
        <authorList>
            <consortium name="DOE Joint Genome Institute"/>
            <person name="Benucci G.M."/>
            <person name="Marozzi G."/>
            <person name="Antonielli L."/>
            <person name="Sanchez S."/>
            <person name="Marco P."/>
            <person name="Wang X."/>
            <person name="Falini L.B."/>
            <person name="Barry K."/>
            <person name="Haridas S."/>
            <person name="Lipzen A."/>
            <person name="Labutti K."/>
            <person name="Grigoriev I.V."/>
            <person name="Murat C."/>
            <person name="Martin F."/>
            <person name="Albertini E."/>
            <person name="Donnini D."/>
            <person name="Bonito G."/>
        </authorList>
    </citation>
    <scope>NUCLEOTIDE SEQUENCE [LARGE SCALE GENOMIC DNA]</scope>
    <source>
        <strain evidence="5 6">Sb_GMNB300</strain>
    </source>
</reference>
<name>A0A5J5FAJ2_9PEZI</name>
<dbReference type="InterPro" id="IPR012677">
    <property type="entry name" value="Nucleotide-bd_a/b_plait_sf"/>
</dbReference>
<feature type="region of interest" description="Disordered" evidence="3">
    <location>
        <begin position="81"/>
        <end position="100"/>
    </location>
</feature>
<sequence>MPEYSGTRLYLGNLPKETRKQEVEDFFNEFGHGNITEVKLMDGFGFIQYESPDDAKDIVPTFHGKEFKGNQLIVQFARGTRHQNNPRDFPPNGPGSYPPRPRRTQFRMNITGLPPDTSWQDLKDFARKSNDSVVYSDMSRERDGRGTVEFETLEDLKRACQFLDQSEYRGYRVTCVPDEGATVGGGNGGGRYAGSAGYGGPRGRSVSPHRGGYSRRYSPPPPRNSPPRYGGRGSRYDSPPHRGYRERSPPPRGGRDPYYGGPGGARERSPQSRRPPPMDDYPPPRPGYGGGRTDDYPPPRRGYEDDAGYHGANGSSRGGRYDDRRGYPPSPPRGARSPPPGGRTAPPPRGGYDEYDRRRY</sequence>
<accession>A0A5J5FAJ2</accession>